<evidence type="ECO:0000259" key="2">
    <source>
        <dbReference type="PROSITE" id="PS01124"/>
    </source>
</evidence>
<feature type="transmembrane region" description="Helical" evidence="1">
    <location>
        <begin position="106"/>
        <end position="127"/>
    </location>
</feature>
<keyword evidence="1" id="KW-0812">Transmembrane</keyword>
<feature type="transmembrane region" description="Helical" evidence="1">
    <location>
        <begin position="192"/>
        <end position="215"/>
    </location>
</feature>
<feature type="transmembrane region" description="Helical" evidence="1">
    <location>
        <begin position="221"/>
        <end position="245"/>
    </location>
</feature>
<dbReference type="Gene3D" id="1.10.10.60">
    <property type="entry name" value="Homeodomain-like"/>
    <property type="match status" value="1"/>
</dbReference>
<feature type="transmembrane region" description="Helical" evidence="1">
    <location>
        <begin position="6"/>
        <end position="28"/>
    </location>
</feature>
<proteinExistence type="predicted"/>
<sequence length="389" mass="45593">MITKDFLQYTGFCAPVISSLSCAVMLAIYRHRHGRRDENILYRLLITYFLAISLLWAISLVYVYFPLLYVRINILYFIGLLWGQVVFYQFIYTLTRLPGEKRFSPVHYIIPLVIVGVFAVWSAFVPFEVQVQLVVSRGEPVPGYEAYSRLFTSRLAFRGVWNIIYTALAWWRLLAYRRTITDYSSNADRSSLAWVALLLMISFSLVPPSLLSVIYSKKVLISSALLLLPQLLLVVQHAIVCYNMAVGNFVVIRYPDEDDEYPVSSETTEMTETKRAARRKKFEKYMNEHRPYLNPELQISDLALAFHTNRTYLSRFINREYGMNFSRYINLLRFQEMERLRNDLSCAHLAEEERACMAGFGNFRGYARVKKQMKQEERMNGRRQHEDID</sequence>
<keyword evidence="1" id="KW-0472">Membrane</keyword>
<dbReference type="PROSITE" id="PS01124">
    <property type="entry name" value="HTH_ARAC_FAMILY_2"/>
    <property type="match status" value="1"/>
</dbReference>
<dbReference type="PROSITE" id="PS51257">
    <property type="entry name" value="PROKAR_LIPOPROTEIN"/>
    <property type="match status" value="1"/>
</dbReference>
<comment type="caution">
    <text evidence="3">The sequence shown here is derived from an EMBL/GenBank/DDBJ whole genome shotgun (WGS) entry which is preliminary data.</text>
</comment>
<dbReference type="PATRIC" id="fig|1339314.3.peg.2495"/>
<dbReference type="GO" id="GO:0043565">
    <property type="term" value="F:sequence-specific DNA binding"/>
    <property type="evidence" value="ECO:0007669"/>
    <property type="project" value="InterPro"/>
</dbReference>
<dbReference type="RefSeq" id="WP_032598292.1">
    <property type="nucleotide sequence ID" value="NZ_JGDS01000051.1"/>
</dbReference>
<evidence type="ECO:0000313" key="4">
    <source>
        <dbReference type="Proteomes" id="UP000020938"/>
    </source>
</evidence>
<organism evidence="3 4">
    <name type="scientific">Bacteroides fragilis str. 3976T8</name>
    <dbReference type="NCBI Taxonomy" id="1339314"/>
    <lineage>
        <taxon>Bacteria</taxon>
        <taxon>Pseudomonadati</taxon>
        <taxon>Bacteroidota</taxon>
        <taxon>Bacteroidia</taxon>
        <taxon>Bacteroidales</taxon>
        <taxon>Bacteroidaceae</taxon>
        <taxon>Bacteroides</taxon>
    </lineage>
</organism>
<gene>
    <name evidence="3" type="ORF">M123_2289</name>
</gene>
<name>A0A016APC7_BACFG</name>
<keyword evidence="1" id="KW-1133">Transmembrane helix</keyword>
<feature type="transmembrane region" description="Helical" evidence="1">
    <location>
        <begin position="147"/>
        <end position="171"/>
    </location>
</feature>
<dbReference type="InterPro" id="IPR018060">
    <property type="entry name" value="HTH_AraC"/>
</dbReference>
<dbReference type="GO" id="GO:0003700">
    <property type="term" value="F:DNA-binding transcription factor activity"/>
    <property type="evidence" value="ECO:0007669"/>
    <property type="project" value="InterPro"/>
</dbReference>
<feature type="domain" description="HTH araC/xylS-type" evidence="2">
    <location>
        <begin position="280"/>
        <end position="384"/>
    </location>
</feature>
<protein>
    <submittedName>
        <fullName evidence="3">Helix-turn-helix domain protein</fullName>
    </submittedName>
</protein>
<evidence type="ECO:0000313" key="3">
    <source>
        <dbReference type="EMBL" id="EXZ73260.1"/>
    </source>
</evidence>
<accession>A0A016APC7</accession>
<reference evidence="3 4" key="1">
    <citation type="submission" date="2014-02" db="EMBL/GenBank/DDBJ databases">
        <authorList>
            <person name="Sears C."/>
            <person name="Carroll K."/>
            <person name="Sack B.R."/>
            <person name="Qadri F."/>
            <person name="Myers L.L."/>
            <person name="Chung G.-T."/>
            <person name="Escheverria P."/>
            <person name="Fraser C.M."/>
            <person name="Sadzewicz L."/>
            <person name="Shefchek K.A."/>
            <person name="Tallon L."/>
            <person name="Das S.P."/>
            <person name="Daugherty S."/>
            <person name="Mongodin E.F."/>
        </authorList>
    </citation>
    <scope>NUCLEOTIDE SEQUENCE [LARGE SCALE GENOMIC DNA]</scope>
    <source>
        <strain evidence="3 4">3976T8</strain>
    </source>
</reference>
<dbReference type="Proteomes" id="UP000020938">
    <property type="component" value="Unassembled WGS sequence"/>
</dbReference>
<dbReference type="EMBL" id="JGDS01000051">
    <property type="protein sequence ID" value="EXZ73260.1"/>
    <property type="molecule type" value="Genomic_DNA"/>
</dbReference>
<feature type="transmembrane region" description="Helical" evidence="1">
    <location>
        <begin position="40"/>
        <end position="62"/>
    </location>
</feature>
<evidence type="ECO:0000256" key="1">
    <source>
        <dbReference type="SAM" id="Phobius"/>
    </source>
</evidence>
<dbReference type="AlphaFoldDB" id="A0A016APC7"/>
<feature type="transmembrane region" description="Helical" evidence="1">
    <location>
        <begin position="74"/>
        <end position="94"/>
    </location>
</feature>